<gene>
    <name evidence="2" type="ORF">ISU02_03770</name>
</gene>
<keyword evidence="1" id="KW-1133">Transmembrane helix</keyword>
<comment type="caution">
    <text evidence="2">The sequence shown here is derived from an EMBL/GenBank/DDBJ whole genome shotgun (WGS) entry which is preliminary data.</text>
</comment>
<feature type="transmembrane region" description="Helical" evidence="1">
    <location>
        <begin position="54"/>
        <end position="78"/>
    </location>
</feature>
<keyword evidence="3" id="KW-1185">Reference proteome</keyword>
<dbReference type="InterPro" id="IPR032479">
    <property type="entry name" value="DUF5058"/>
</dbReference>
<feature type="transmembrane region" description="Helical" evidence="1">
    <location>
        <begin position="124"/>
        <end position="142"/>
    </location>
</feature>
<dbReference type="RefSeq" id="WP_194700456.1">
    <property type="nucleotide sequence ID" value="NZ_JADKNH010000002.1"/>
</dbReference>
<protein>
    <submittedName>
        <fullName evidence="2">DUF5058 family protein</fullName>
    </submittedName>
</protein>
<feature type="transmembrane region" description="Helical" evidence="1">
    <location>
        <begin position="212"/>
        <end position="231"/>
    </location>
</feature>
<reference evidence="2 3" key="1">
    <citation type="submission" date="2020-11" db="EMBL/GenBank/DDBJ databases">
        <title>Fusibacter basophilias sp. nov.</title>
        <authorList>
            <person name="Qiu D."/>
        </authorList>
    </citation>
    <scope>NUCLEOTIDE SEQUENCE [LARGE SCALE GENOMIC DNA]</scope>
    <source>
        <strain evidence="2 3">Q10-2</strain>
    </source>
</reference>
<evidence type="ECO:0000313" key="3">
    <source>
        <dbReference type="Proteomes" id="UP000614200"/>
    </source>
</evidence>
<feature type="transmembrane region" description="Helical" evidence="1">
    <location>
        <begin position="187"/>
        <end position="205"/>
    </location>
</feature>
<dbReference type="Proteomes" id="UP000614200">
    <property type="component" value="Unassembled WGS sequence"/>
</dbReference>
<name>A0ABR9ZP41_9FIRM</name>
<accession>A0ABR9ZP41</accession>
<evidence type="ECO:0000313" key="2">
    <source>
        <dbReference type="EMBL" id="MBF4692216.1"/>
    </source>
</evidence>
<keyword evidence="1" id="KW-0472">Membrane</keyword>
<feature type="transmembrane region" description="Helical" evidence="1">
    <location>
        <begin position="162"/>
        <end position="181"/>
    </location>
</feature>
<keyword evidence="1" id="KW-0812">Transmembrane</keyword>
<proteinExistence type="predicted"/>
<dbReference type="EMBL" id="JADKNH010000002">
    <property type="protein sequence ID" value="MBF4692216.1"/>
    <property type="molecule type" value="Genomic_DNA"/>
</dbReference>
<dbReference type="Pfam" id="PF16481">
    <property type="entry name" value="DUF5058"/>
    <property type="match status" value="1"/>
</dbReference>
<evidence type="ECO:0000256" key="1">
    <source>
        <dbReference type="SAM" id="Phobius"/>
    </source>
</evidence>
<organism evidence="2 3">
    <name type="scientific">Fusibacter ferrireducens</name>
    <dbReference type="NCBI Taxonomy" id="2785058"/>
    <lineage>
        <taxon>Bacteria</taxon>
        <taxon>Bacillati</taxon>
        <taxon>Bacillota</taxon>
        <taxon>Clostridia</taxon>
        <taxon>Eubacteriales</taxon>
        <taxon>Eubacteriales Family XII. Incertae Sedis</taxon>
        <taxon>Fusibacter</taxon>
    </lineage>
</organism>
<feature type="transmembrane region" description="Helical" evidence="1">
    <location>
        <begin position="12"/>
        <end position="33"/>
    </location>
</feature>
<sequence length="233" mass="25240">MNYLEIANSPLLYVITIIILTVLSAQAIIFYRLAQKRAKELNIDKKTIRKVVKAASITTVIPSIAIIVGLISLAPAMGVPISWARLGMAGSLMYELTGASIGAKTMGAQLGAANYTPQAFANSVWVMTIGVVPAFLYAIFFLRKYKKRVKEAVSKDTRLQNVIITTILVCVQISFVLPALFSGGSSAYAVGIAAAVMAIMTFIIVKFKAKWLREYALSTSMLMAVVVVILLNK</sequence>